<reference evidence="1" key="1">
    <citation type="submission" date="2019-02" db="EMBL/GenBank/DDBJ databases">
        <authorList>
            <person name="Gruber-Vodicka R. H."/>
            <person name="Seah K. B. B."/>
        </authorList>
    </citation>
    <scope>NUCLEOTIDE SEQUENCE</scope>
    <source>
        <strain evidence="2">BECK_S1320</strain>
        <strain evidence="1">BECK_S1321</strain>
    </source>
</reference>
<evidence type="ECO:0000313" key="2">
    <source>
        <dbReference type="EMBL" id="VFK44692.1"/>
    </source>
</evidence>
<dbReference type="Gene3D" id="2.60.40.1880">
    <property type="entry name" value="Invasion associated locus B (IalB) protein"/>
    <property type="match status" value="1"/>
</dbReference>
<evidence type="ECO:0000313" key="1">
    <source>
        <dbReference type="EMBL" id="VFK39524.1"/>
    </source>
</evidence>
<name>A0A450YDE1_9GAMM</name>
<sequence length="187" mass="20124">MSSQNTKFFDYPVPARLLRNLATGFVFVALLAGIGNVLAAEEAKEKSKPIPYGDWALQCPGDKNSCSLRQQVLVEIEGKKAPIAAVVFVYGGEPRALHAIIRLPLGIALPRGMILQVDENSPITWGLSHCDREGCLATGKISPELRKSLEAGQKAKVIFHKLDGKPVAVPTSLKGVTAGLRALDKKK</sequence>
<proteinExistence type="predicted"/>
<dbReference type="EMBL" id="CAADFU010000042">
    <property type="protein sequence ID" value="VFK44692.1"/>
    <property type="molecule type" value="Genomic_DNA"/>
</dbReference>
<dbReference type="InterPro" id="IPR038696">
    <property type="entry name" value="IalB_sf"/>
</dbReference>
<gene>
    <name evidence="2" type="ORF">BECKSD772E_GA0070983_104214</name>
    <name evidence="1" type="ORF">BECKSD772F_GA0070984_104213</name>
</gene>
<dbReference type="Pfam" id="PF06776">
    <property type="entry name" value="IalB"/>
    <property type="match status" value="1"/>
</dbReference>
<dbReference type="InterPro" id="IPR010642">
    <property type="entry name" value="Invasion_prot_B"/>
</dbReference>
<organism evidence="1">
    <name type="scientific">Candidatus Kentrum sp. SD</name>
    <dbReference type="NCBI Taxonomy" id="2126332"/>
    <lineage>
        <taxon>Bacteria</taxon>
        <taxon>Pseudomonadati</taxon>
        <taxon>Pseudomonadota</taxon>
        <taxon>Gammaproteobacteria</taxon>
        <taxon>Candidatus Kentrum</taxon>
    </lineage>
</organism>
<dbReference type="EMBL" id="CAADFR010000042">
    <property type="protein sequence ID" value="VFK39524.1"/>
    <property type="molecule type" value="Genomic_DNA"/>
</dbReference>
<protein>
    <submittedName>
        <fullName evidence="1">Invasion protein IalB, involved in pathogenesis</fullName>
    </submittedName>
</protein>
<accession>A0A450YDE1</accession>
<dbReference type="AlphaFoldDB" id="A0A450YDE1"/>